<reference evidence="1" key="1">
    <citation type="journal article" date="2014" name="Front. Microbiol.">
        <title>High frequency of phylogenetically diverse reductive dehalogenase-homologous genes in deep subseafloor sedimentary metagenomes.</title>
        <authorList>
            <person name="Kawai M."/>
            <person name="Futagami T."/>
            <person name="Toyoda A."/>
            <person name="Takaki Y."/>
            <person name="Nishi S."/>
            <person name="Hori S."/>
            <person name="Arai W."/>
            <person name="Tsubouchi T."/>
            <person name="Morono Y."/>
            <person name="Uchiyama I."/>
            <person name="Ito T."/>
            <person name="Fujiyama A."/>
            <person name="Inagaki F."/>
            <person name="Takami H."/>
        </authorList>
    </citation>
    <scope>NUCLEOTIDE SEQUENCE</scope>
    <source>
        <strain evidence="1">Expedition CK06-06</strain>
    </source>
</reference>
<evidence type="ECO:0000313" key="1">
    <source>
        <dbReference type="EMBL" id="GAH82868.1"/>
    </source>
</evidence>
<proteinExistence type="predicted"/>
<feature type="non-terminal residue" evidence="1">
    <location>
        <position position="1"/>
    </location>
</feature>
<dbReference type="AlphaFoldDB" id="X1KLB3"/>
<sequence length="44" mass="4563">FKDGKYALQTAGKSDVIVRIFVDTDASGVLRVIPCEIVPAGGGV</sequence>
<comment type="caution">
    <text evidence="1">The sequence shown here is derived from an EMBL/GenBank/DDBJ whole genome shotgun (WGS) entry which is preliminary data.</text>
</comment>
<organism evidence="1">
    <name type="scientific">marine sediment metagenome</name>
    <dbReference type="NCBI Taxonomy" id="412755"/>
    <lineage>
        <taxon>unclassified sequences</taxon>
        <taxon>metagenomes</taxon>
        <taxon>ecological metagenomes</taxon>
    </lineage>
</organism>
<name>X1KLB3_9ZZZZ</name>
<gene>
    <name evidence="1" type="ORF">S03H2_57639</name>
</gene>
<accession>X1KLB3</accession>
<protein>
    <submittedName>
        <fullName evidence="1">Uncharacterized protein</fullName>
    </submittedName>
</protein>
<dbReference type="EMBL" id="BARU01036958">
    <property type="protein sequence ID" value="GAH82868.1"/>
    <property type="molecule type" value="Genomic_DNA"/>
</dbReference>